<dbReference type="GO" id="GO:0006525">
    <property type="term" value="P:arginine metabolic process"/>
    <property type="evidence" value="ECO:0007669"/>
    <property type="project" value="TreeGrafter"/>
</dbReference>
<reference evidence="3 4" key="1">
    <citation type="journal article" date="2018" name="Genome Res.">
        <title>The genomic architecture and molecular evolution of ant odorant receptors.</title>
        <authorList>
            <person name="McKenzie S.K."/>
            <person name="Kronauer D.J.C."/>
        </authorList>
    </citation>
    <scope>NUCLEOTIDE SEQUENCE [LARGE SCALE GENOMIC DNA]</scope>
    <source>
        <strain evidence="3">Clonal line C1</strain>
    </source>
</reference>
<dbReference type="PANTHER" id="PTHR12737:SF9">
    <property type="entry name" value="DIMETHYLARGININASE"/>
    <property type="match status" value="1"/>
</dbReference>
<dbReference type="AlphaFoldDB" id="A0A3L8DMT9"/>
<dbReference type="Gene3D" id="3.75.10.10">
    <property type="entry name" value="L-arginine/glycine Amidinotransferase, Chain A"/>
    <property type="match status" value="1"/>
</dbReference>
<evidence type="ECO:0000256" key="2">
    <source>
        <dbReference type="ARBA" id="ARBA00022801"/>
    </source>
</evidence>
<gene>
    <name evidence="3" type="ORF">DMN91_005875</name>
</gene>
<accession>A0A3L8DMT9</accession>
<dbReference type="Proteomes" id="UP000279307">
    <property type="component" value="Chromosome 6"/>
</dbReference>
<dbReference type="GO" id="GO:0016597">
    <property type="term" value="F:amino acid binding"/>
    <property type="evidence" value="ECO:0007669"/>
    <property type="project" value="TreeGrafter"/>
</dbReference>
<proteinExistence type="inferred from homology"/>
<evidence type="ECO:0000313" key="4">
    <source>
        <dbReference type="Proteomes" id="UP000279307"/>
    </source>
</evidence>
<protein>
    <submittedName>
        <fullName evidence="3">Uncharacterized protein</fullName>
    </submittedName>
</protein>
<comment type="similarity">
    <text evidence="1">Belongs to the DDAH family.</text>
</comment>
<dbReference type="OrthoDB" id="10016839at2759"/>
<evidence type="ECO:0000313" key="3">
    <source>
        <dbReference type="EMBL" id="RLU21502.1"/>
    </source>
</evidence>
<dbReference type="EMBL" id="QOIP01000006">
    <property type="protein sequence ID" value="RLU21502.1"/>
    <property type="molecule type" value="Genomic_DNA"/>
</dbReference>
<dbReference type="InterPro" id="IPR033199">
    <property type="entry name" value="DDAH-like"/>
</dbReference>
<evidence type="ECO:0000256" key="1">
    <source>
        <dbReference type="ARBA" id="ARBA00008532"/>
    </source>
</evidence>
<dbReference type="GO" id="GO:0000052">
    <property type="term" value="P:citrulline metabolic process"/>
    <property type="evidence" value="ECO:0007669"/>
    <property type="project" value="TreeGrafter"/>
</dbReference>
<sequence>MCARAAIRTLRDSRLFRHFALINVKLAVLRRFSRACWLSLECVPRSSTNAGKTLSSRMPLHRYTHAILCRIPLSLRTRGEVTLDEARTQHLALAQLLRELDIDVVEMPPDENSPLCVFVEDIAVVCNGIALIARPSEPSRLKELDTIRAVFKKELEIPLIEISDKNARLDGGDVLFTGREFFVGLSHFTNEAGARAVAAAFPEYPCVPIKVGDGGEEVIVESLTSAPLQVAESKRLKSLVTMAGPDVICVGAGKESQEVLKRIEREATYNYQTLTVPEDVAANVLYVNGTLIHRSEHEIPQSSKVFAEKVEFPTRSLRMSELAKVSSGLSSCCLLVRRPRHIRSI</sequence>
<organism evidence="3 4">
    <name type="scientific">Ooceraea biroi</name>
    <name type="common">Clonal raider ant</name>
    <name type="synonym">Cerapachys biroi</name>
    <dbReference type="NCBI Taxonomy" id="2015173"/>
    <lineage>
        <taxon>Eukaryota</taxon>
        <taxon>Metazoa</taxon>
        <taxon>Ecdysozoa</taxon>
        <taxon>Arthropoda</taxon>
        <taxon>Hexapoda</taxon>
        <taxon>Insecta</taxon>
        <taxon>Pterygota</taxon>
        <taxon>Neoptera</taxon>
        <taxon>Endopterygota</taxon>
        <taxon>Hymenoptera</taxon>
        <taxon>Apocrita</taxon>
        <taxon>Aculeata</taxon>
        <taxon>Formicoidea</taxon>
        <taxon>Formicidae</taxon>
        <taxon>Dorylinae</taxon>
        <taxon>Ooceraea</taxon>
    </lineage>
</organism>
<dbReference type="SUPFAM" id="SSF55909">
    <property type="entry name" value="Pentein"/>
    <property type="match status" value="1"/>
</dbReference>
<name>A0A3L8DMT9_OOCBI</name>
<dbReference type="GO" id="GO:0016403">
    <property type="term" value="F:dimethylargininase activity"/>
    <property type="evidence" value="ECO:0007669"/>
    <property type="project" value="TreeGrafter"/>
</dbReference>
<keyword evidence="2" id="KW-0378">Hydrolase</keyword>
<dbReference type="GO" id="GO:0045429">
    <property type="term" value="P:positive regulation of nitric oxide biosynthetic process"/>
    <property type="evidence" value="ECO:0007669"/>
    <property type="project" value="TreeGrafter"/>
</dbReference>
<comment type="caution">
    <text evidence="3">The sequence shown here is derived from an EMBL/GenBank/DDBJ whole genome shotgun (WGS) entry which is preliminary data.</text>
</comment>
<dbReference type="PANTHER" id="PTHR12737">
    <property type="entry name" value="DIMETHYLARGININE DIMETHYLAMINOHYDROLASE"/>
    <property type="match status" value="1"/>
</dbReference>